<dbReference type="PROSITE" id="PS00086">
    <property type="entry name" value="CYTOCHROME_P450"/>
    <property type="match status" value="1"/>
</dbReference>
<keyword evidence="5" id="KW-0560">Oxidoreductase</keyword>
<keyword evidence="5" id="KW-0503">Monooxygenase</keyword>
<feature type="region of interest" description="Disordered" evidence="6">
    <location>
        <begin position="587"/>
        <end position="612"/>
    </location>
</feature>
<dbReference type="PRINTS" id="PR00463">
    <property type="entry name" value="EP450I"/>
</dbReference>
<evidence type="ECO:0000256" key="5">
    <source>
        <dbReference type="RuleBase" id="RU000461"/>
    </source>
</evidence>
<keyword evidence="4 5" id="KW-0349">Heme</keyword>
<evidence type="ECO:0000313" key="7">
    <source>
        <dbReference type="Proteomes" id="UP000095280"/>
    </source>
</evidence>
<comment type="cofactor">
    <cofactor evidence="4">
        <name>heme</name>
        <dbReference type="ChEBI" id="CHEBI:30413"/>
    </cofactor>
</comment>
<name>A0A1I8HTS6_9PLAT</name>
<dbReference type="InterPro" id="IPR036396">
    <property type="entry name" value="Cyt_P450_sf"/>
</dbReference>
<dbReference type="GO" id="GO:0020037">
    <property type="term" value="F:heme binding"/>
    <property type="evidence" value="ECO:0007669"/>
    <property type="project" value="InterPro"/>
</dbReference>
<evidence type="ECO:0000256" key="6">
    <source>
        <dbReference type="SAM" id="MobiDB-lite"/>
    </source>
</evidence>
<evidence type="ECO:0000256" key="1">
    <source>
        <dbReference type="ARBA" id="ARBA00010617"/>
    </source>
</evidence>
<dbReference type="PRINTS" id="PR00385">
    <property type="entry name" value="P450"/>
</dbReference>
<dbReference type="Gene3D" id="1.10.630.10">
    <property type="entry name" value="Cytochrome P450"/>
    <property type="match status" value="1"/>
</dbReference>
<accession>A0A1I8HTS6</accession>
<dbReference type="GO" id="GO:0016712">
    <property type="term" value="F:oxidoreductase activity, acting on paired donors, with incorporation or reduction of molecular oxygen, reduced flavin or flavoprotein as one donor, and incorporation of one atom of oxygen"/>
    <property type="evidence" value="ECO:0007669"/>
    <property type="project" value="TreeGrafter"/>
</dbReference>
<feature type="region of interest" description="Disordered" evidence="6">
    <location>
        <begin position="357"/>
        <end position="381"/>
    </location>
</feature>
<proteinExistence type="inferred from homology"/>
<dbReference type="GO" id="GO:0005737">
    <property type="term" value="C:cytoplasm"/>
    <property type="evidence" value="ECO:0007669"/>
    <property type="project" value="TreeGrafter"/>
</dbReference>
<dbReference type="Pfam" id="PF00067">
    <property type="entry name" value="p450"/>
    <property type="match status" value="2"/>
</dbReference>
<evidence type="ECO:0000256" key="2">
    <source>
        <dbReference type="ARBA" id="ARBA00022723"/>
    </source>
</evidence>
<dbReference type="InterPro" id="IPR017972">
    <property type="entry name" value="Cyt_P450_CS"/>
</dbReference>
<dbReference type="InterPro" id="IPR001128">
    <property type="entry name" value="Cyt_P450"/>
</dbReference>
<dbReference type="AlphaFoldDB" id="A0A1I8HTS6"/>
<feature type="binding site" description="axial binding residue" evidence="4">
    <location>
        <position position="531"/>
    </location>
    <ligand>
        <name>heme</name>
        <dbReference type="ChEBI" id="CHEBI:30413"/>
    </ligand>
    <ligandPart>
        <name>Fe</name>
        <dbReference type="ChEBI" id="CHEBI:18248"/>
    </ligandPart>
</feature>
<evidence type="ECO:0000256" key="4">
    <source>
        <dbReference type="PIRSR" id="PIRSR602401-1"/>
    </source>
</evidence>
<dbReference type="PANTHER" id="PTHR24300">
    <property type="entry name" value="CYTOCHROME P450 508A4-RELATED"/>
    <property type="match status" value="1"/>
</dbReference>
<dbReference type="GO" id="GO:0006805">
    <property type="term" value="P:xenobiotic metabolic process"/>
    <property type="evidence" value="ECO:0007669"/>
    <property type="project" value="TreeGrafter"/>
</dbReference>
<dbReference type="PANTHER" id="PTHR24300:SF375">
    <property type="entry name" value="CYTOCHROME P450 FAMILY"/>
    <property type="match status" value="1"/>
</dbReference>
<comment type="similarity">
    <text evidence="1 5">Belongs to the cytochrome P450 family.</text>
</comment>
<dbReference type="WBParaSite" id="maker-uti_cns_0007755-snap-gene-0.5-mRNA-1">
    <property type="protein sequence ID" value="maker-uti_cns_0007755-snap-gene-0.5-mRNA-1"/>
    <property type="gene ID" value="maker-uti_cns_0007755-snap-gene-0.5"/>
</dbReference>
<dbReference type="Proteomes" id="UP000095280">
    <property type="component" value="Unplaced"/>
</dbReference>
<feature type="compositionally biased region" description="Low complexity" evidence="6">
    <location>
        <begin position="600"/>
        <end position="612"/>
    </location>
</feature>
<evidence type="ECO:0000313" key="8">
    <source>
        <dbReference type="WBParaSite" id="maker-uti_cns_0007755-snap-gene-0.5-mRNA-1"/>
    </source>
</evidence>
<organism evidence="7 8">
    <name type="scientific">Macrostomum lignano</name>
    <dbReference type="NCBI Taxonomy" id="282301"/>
    <lineage>
        <taxon>Eukaryota</taxon>
        <taxon>Metazoa</taxon>
        <taxon>Spiralia</taxon>
        <taxon>Lophotrochozoa</taxon>
        <taxon>Platyhelminthes</taxon>
        <taxon>Rhabditophora</taxon>
        <taxon>Macrostomorpha</taxon>
        <taxon>Macrostomida</taxon>
        <taxon>Macrostomidae</taxon>
        <taxon>Macrostomum</taxon>
    </lineage>
</organism>
<evidence type="ECO:0000256" key="3">
    <source>
        <dbReference type="ARBA" id="ARBA00023004"/>
    </source>
</evidence>
<reference evidence="8" key="1">
    <citation type="submission" date="2016-11" db="UniProtKB">
        <authorList>
            <consortium name="WormBaseParasite"/>
        </authorList>
    </citation>
    <scope>IDENTIFICATION</scope>
</reference>
<dbReference type="SUPFAM" id="SSF48264">
    <property type="entry name" value="Cytochrome P450"/>
    <property type="match status" value="1"/>
</dbReference>
<keyword evidence="7" id="KW-1185">Reference proteome</keyword>
<feature type="compositionally biased region" description="Low complexity" evidence="6">
    <location>
        <begin position="368"/>
        <end position="380"/>
    </location>
</feature>
<protein>
    <submittedName>
        <fullName evidence="8">Cytochrome</fullName>
    </submittedName>
</protein>
<dbReference type="InterPro" id="IPR050182">
    <property type="entry name" value="Cytochrome_P450_fam2"/>
</dbReference>
<dbReference type="InterPro" id="IPR002401">
    <property type="entry name" value="Cyt_P450_E_grp-I"/>
</dbReference>
<feature type="region of interest" description="Disordered" evidence="6">
    <location>
        <begin position="1"/>
        <end position="51"/>
    </location>
</feature>
<keyword evidence="3 4" id="KW-0408">Iron</keyword>
<sequence length="612" mass="68446">SLLRSAAPKPKRELQRAGGWAGPEGSSRGPRRSGLQMGHEDNSKGGNGGQSSLTKSLLLPGLILLLLLLLAVRRRNRRHVTCDAPGPPAWPLIGSHFHVELPLWRWVEREGKARYGPVIQVRFPDHLAVIVSGYDEVREVFLNESLLGRPQLPWRKQVGGLALSEGKLWRAHRTFSVRALNDFGWGRPACQADVAEESRQIVQEIRDRLPAGPAPQLRSAELDVGELVTQSVSAVISRMIFGCEQVAYDERFYSKLPLMQSIEQENRLSLAQTLMRRLGKLPWPLGPAVRRLLCLGRPEPLVMEALRMCQEQIDKRRRSLRHSQQAGGAALARQCSRDYSDYIEFYLREKANYFSDDENDSGRRDAAGDAATAPDDPVAPSMRDGRLAMTIFDLMTGGVDAVANLVRWALLLASLHPEAQRRLREELEAAGGDASYADKDKLPYAEAFLEEVQRFVSLLPEGVVRRAVDSTTIGGYRVPKGARIIPNLYGVHHDPLHFPEPDRFQPDRFLRDGRFQPSRHLLPFSLGKRACPGEALARMEAFTLLTAILRRFSVALPDSEAARLDLLLRGSDGFVRRVAEHRLAFTELPQPPPTPPTPPTQQQQQQQAPQFL</sequence>
<dbReference type="GO" id="GO:0005506">
    <property type="term" value="F:iron ion binding"/>
    <property type="evidence" value="ECO:0007669"/>
    <property type="project" value="InterPro"/>
</dbReference>
<feature type="compositionally biased region" description="Pro residues" evidence="6">
    <location>
        <begin position="589"/>
        <end position="599"/>
    </location>
</feature>
<dbReference type="GO" id="GO:0006082">
    <property type="term" value="P:organic acid metabolic process"/>
    <property type="evidence" value="ECO:0007669"/>
    <property type="project" value="TreeGrafter"/>
</dbReference>
<keyword evidence="2 4" id="KW-0479">Metal-binding</keyword>